<accession>A0A7R8D188</accession>
<organism evidence="1 2">
    <name type="scientific">Lepeophtheirus salmonis</name>
    <name type="common">Salmon louse</name>
    <name type="synonym">Caligus salmonis</name>
    <dbReference type="NCBI Taxonomy" id="72036"/>
    <lineage>
        <taxon>Eukaryota</taxon>
        <taxon>Metazoa</taxon>
        <taxon>Ecdysozoa</taxon>
        <taxon>Arthropoda</taxon>
        <taxon>Crustacea</taxon>
        <taxon>Multicrustacea</taxon>
        <taxon>Hexanauplia</taxon>
        <taxon>Copepoda</taxon>
        <taxon>Siphonostomatoida</taxon>
        <taxon>Caligidae</taxon>
        <taxon>Lepeophtheirus</taxon>
    </lineage>
</organism>
<name>A0A7R8D188_LEPSM</name>
<dbReference type="AlphaFoldDB" id="A0A7R8D188"/>
<dbReference type="EMBL" id="HG994586">
    <property type="protein sequence ID" value="CAF2993499.1"/>
    <property type="molecule type" value="Genomic_DNA"/>
</dbReference>
<keyword evidence="2" id="KW-1185">Reference proteome</keyword>
<evidence type="ECO:0000313" key="1">
    <source>
        <dbReference type="EMBL" id="CAF2993499.1"/>
    </source>
</evidence>
<sequence>MHFMFILNPQKYLPTVVTTLLSRYALCLAMLDYNIIHIKGMHKLQADALSLGSLDDPKPIITPAPTYELMCLAISSAISSDNVLLTAVKEDSSFRFAIQATRTGDCSKVTEDS</sequence>
<evidence type="ECO:0000313" key="2">
    <source>
        <dbReference type="Proteomes" id="UP000675881"/>
    </source>
</evidence>
<reference evidence="1" key="1">
    <citation type="submission" date="2021-02" db="EMBL/GenBank/DDBJ databases">
        <authorList>
            <person name="Bekaert M."/>
        </authorList>
    </citation>
    <scope>NUCLEOTIDE SEQUENCE</scope>
    <source>
        <strain evidence="1">IoA-00</strain>
    </source>
</reference>
<gene>
    <name evidence="1" type="ORF">LSAA_13062</name>
</gene>
<protein>
    <submittedName>
        <fullName evidence="1">(salmon louse) hypothetical protein</fullName>
    </submittedName>
</protein>
<proteinExistence type="predicted"/>
<dbReference type="Proteomes" id="UP000675881">
    <property type="component" value="Chromosome 7"/>
</dbReference>